<keyword evidence="1" id="KW-0175">Coiled coil</keyword>
<dbReference type="EMBL" id="JAAVVJ010000003">
    <property type="protein sequence ID" value="KAF7227701.1"/>
    <property type="molecule type" value="Genomic_DNA"/>
</dbReference>
<dbReference type="AlphaFoldDB" id="A0A9D2YVD7"/>
<comment type="caution">
    <text evidence="2">The sequence shown here is derived from an EMBL/GenBank/DDBJ whole genome shotgun (WGS) entry which is preliminary data.</text>
</comment>
<protein>
    <submittedName>
        <fullName evidence="2">Uncharacterized protein</fullName>
    </submittedName>
</protein>
<evidence type="ECO:0000313" key="2">
    <source>
        <dbReference type="EMBL" id="KAF7227701.1"/>
    </source>
</evidence>
<accession>A0A9D2YVD7</accession>
<sequence>MSTDHKEAIDVSQCRHDEEFYQYLALQERVQSEFGIIEKWLHDEKEKTVQTETDWEKYQSRIRELKQQLDVYEESIIDSYKITMETLKTQLEKKGKVCDQLKWLLKEESQLRLRCERGPINDRIRNSVYQKLRDEISECEQGLDFYQDNAETCKNTIQALKIQLEEQENVCESLQNCLKLESELRVTLKREKQNRDSLSDDFNKQIKDLKLANADLTSKIENFNSAENKEDKDLSEDLEDDWMVKEITHLWDEANEPAEQMSQILQQKSTGCKHPSFDDLFQTSTKDYAALQQLEKSFHDQRDERLKLKEDCEKSRAVISELNQKLDYYKAQAKPYSKYILELDFQLKEKDNLCKNLQKRIRRESHLLRLRFDQKEKNTQNKDKVYKKLKTEMCELEAGLDYYQSIAETLKQTIQTLKTQLQGKQSLAENLQSALKLKTELRLEFQQEQQNKDVLNEDLQKQIRELKKINHHLADKLKNLSSRTTQL</sequence>
<name>A0A9D2YVD7_NOTFU</name>
<feature type="coiled-coil region" evidence="1">
    <location>
        <begin position="291"/>
        <end position="325"/>
    </location>
</feature>
<proteinExistence type="predicted"/>
<feature type="coiled-coil region" evidence="1">
    <location>
        <begin position="129"/>
        <end position="177"/>
    </location>
</feature>
<dbReference type="Proteomes" id="UP000822369">
    <property type="component" value="Chromosome 3"/>
</dbReference>
<feature type="coiled-coil region" evidence="1">
    <location>
        <begin position="407"/>
        <end position="483"/>
    </location>
</feature>
<reference evidence="2" key="1">
    <citation type="submission" date="2020-03" db="EMBL/GenBank/DDBJ databases">
        <title>Intra-Species Differences in Population Size shape Life History and Genome Evolution.</title>
        <authorList>
            <person name="Willemsen D."/>
            <person name="Cui R."/>
            <person name="Valenzano D.R."/>
        </authorList>
    </citation>
    <scope>NUCLEOTIDE SEQUENCE</scope>
    <source>
        <strain evidence="2">GRZ</strain>
        <tissue evidence="2">Whole</tissue>
    </source>
</reference>
<evidence type="ECO:0000256" key="1">
    <source>
        <dbReference type="SAM" id="Coils"/>
    </source>
</evidence>
<organism evidence="2 3">
    <name type="scientific">Nothobranchius furzeri</name>
    <name type="common">Turquoise killifish</name>
    <dbReference type="NCBI Taxonomy" id="105023"/>
    <lineage>
        <taxon>Eukaryota</taxon>
        <taxon>Metazoa</taxon>
        <taxon>Chordata</taxon>
        <taxon>Craniata</taxon>
        <taxon>Vertebrata</taxon>
        <taxon>Euteleostomi</taxon>
        <taxon>Actinopterygii</taxon>
        <taxon>Neopterygii</taxon>
        <taxon>Teleostei</taxon>
        <taxon>Neoteleostei</taxon>
        <taxon>Acanthomorphata</taxon>
        <taxon>Ovalentaria</taxon>
        <taxon>Atherinomorphae</taxon>
        <taxon>Cyprinodontiformes</taxon>
        <taxon>Nothobranchiidae</taxon>
        <taxon>Nothobranchius</taxon>
    </lineage>
</organism>
<gene>
    <name evidence="2" type="ORF">G4P62_019922</name>
</gene>
<evidence type="ECO:0000313" key="3">
    <source>
        <dbReference type="Proteomes" id="UP000822369"/>
    </source>
</evidence>